<dbReference type="EMBL" id="SNYN01000015">
    <property type="protein sequence ID" value="TDQ49604.1"/>
    <property type="molecule type" value="Genomic_DNA"/>
</dbReference>
<dbReference type="PROSITE" id="PS00108">
    <property type="entry name" value="PROTEIN_KINASE_ST"/>
    <property type="match status" value="1"/>
</dbReference>
<evidence type="ECO:0000256" key="3">
    <source>
        <dbReference type="ARBA" id="ARBA00022679"/>
    </source>
</evidence>
<keyword evidence="5 10" id="KW-0418">Kinase</keyword>
<gene>
    <name evidence="10" type="ORF">EV190_11554</name>
</gene>
<keyword evidence="4 7" id="KW-0547">Nucleotide-binding</keyword>
<feature type="transmembrane region" description="Helical" evidence="8">
    <location>
        <begin position="594"/>
        <end position="623"/>
    </location>
</feature>
<dbReference type="PROSITE" id="PS00107">
    <property type="entry name" value="PROTEIN_KINASE_ATP"/>
    <property type="match status" value="1"/>
</dbReference>
<sequence>MTHGRETEVGGYELTTLLGEGGFGVVYLGKDAKGRLAAVKLLRPGHASDDVRAGLAREVEAARKVSPFCIAQVLDADLYAPQPWIATEYLEGPTLARRVRDGGPLTGAALDRLAVSTATALTAIHRAGILHRDFKPDNIILAPDGPRVIDFGIAKAAEHSQVMASAVVGTPAYMAPEQIDGAALTAKVDVFAWGAVMAYAATGRNAFDGPNVSAVIKRIIMDEPDLEGLTGPLLPVVRRCLAKDRQERYSAHELLNTLLGVEEHGLDTDSALDRGSTMVVGLSSGGEPVGASPYGAVERTRRSGAVPPFEFAGRRFFTPGDLAAAMRDDWAAGAGVFRSTVERGELRAWMIDDVGDTTVNRALLRKEPEDPDLTLARFVAELRPDLPPVYRGLDMSPAGLRGVLAPYGTVVPEGVGTVLGLLFGNRAYASPFGHVEAVLRVMAVHEGTGADGAPLRGAPSAEYEALLADFTTATRVLAAAGRRINEVLGQGWGSAVLVPMNQSDLSVRVLARLFAEDPGALPAPPSRPGTTAARWMAAFRAAAGPVQGAAAAGSAVLLENCVEPARRLAQMEDACRAERGDYARAIDRSRRVRALFLGSFGFYWMLGGSLVLVLTVSTVSAFFELDEAVLGWFVLTLFAGLLVLGGFQPLRLWANPRRRKARIDYLEQGLKAIEERLVQAEDKRRRLAA</sequence>
<evidence type="ECO:0000256" key="2">
    <source>
        <dbReference type="ARBA" id="ARBA00012513"/>
    </source>
</evidence>
<proteinExistence type="inferred from homology"/>
<dbReference type="InterPro" id="IPR011009">
    <property type="entry name" value="Kinase-like_dom_sf"/>
</dbReference>
<protein>
    <recommendedName>
        <fullName evidence="2">non-specific serine/threonine protein kinase</fullName>
        <ecNumber evidence="2">2.7.11.1</ecNumber>
    </recommendedName>
</protein>
<dbReference type="Proteomes" id="UP000295281">
    <property type="component" value="Unassembled WGS sequence"/>
</dbReference>
<dbReference type="PANTHER" id="PTHR43671">
    <property type="entry name" value="SERINE/THREONINE-PROTEIN KINASE NEK"/>
    <property type="match status" value="1"/>
</dbReference>
<dbReference type="InterPro" id="IPR000719">
    <property type="entry name" value="Prot_kinase_dom"/>
</dbReference>
<keyword evidence="8" id="KW-1133">Transmembrane helix</keyword>
<evidence type="ECO:0000256" key="4">
    <source>
        <dbReference type="ARBA" id="ARBA00022741"/>
    </source>
</evidence>
<feature type="binding site" evidence="7">
    <location>
        <position position="40"/>
    </location>
    <ligand>
        <name>ATP</name>
        <dbReference type="ChEBI" id="CHEBI:30616"/>
    </ligand>
</feature>
<dbReference type="RefSeq" id="WP_166655481.1">
    <property type="nucleotide sequence ID" value="NZ_SNYN01000015.1"/>
</dbReference>
<name>A0A4R6V0S8_9ACTN</name>
<evidence type="ECO:0000313" key="11">
    <source>
        <dbReference type="Proteomes" id="UP000295281"/>
    </source>
</evidence>
<reference evidence="10 11" key="1">
    <citation type="submission" date="2019-03" db="EMBL/GenBank/DDBJ databases">
        <title>Genomic Encyclopedia of Type Strains, Phase IV (KMG-IV): sequencing the most valuable type-strain genomes for metagenomic binning, comparative biology and taxonomic classification.</title>
        <authorList>
            <person name="Goeker M."/>
        </authorList>
    </citation>
    <scope>NUCLEOTIDE SEQUENCE [LARGE SCALE GENOMIC DNA]</scope>
    <source>
        <strain evidence="10 11">DSM 46770</strain>
    </source>
</reference>
<dbReference type="Gene3D" id="3.30.200.20">
    <property type="entry name" value="Phosphorylase Kinase, domain 1"/>
    <property type="match status" value="1"/>
</dbReference>
<keyword evidence="8" id="KW-0812">Transmembrane</keyword>
<dbReference type="InterPro" id="IPR008271">
    <property type="entry name" value="Ser/Thr_kinase_AS"/>
</dbReference>
<keyword evidence="11" id="KW-1185">Reference proteome</keyword>
<dbReference type="SUPFAM" id="SSF56112">
    <property type="entry name" value="Protein kinase-like (PK-like)"/>
    <property type="match status" value="1"/>
</dbReference>
<dbReference type="GO" id="GO:0005524">
    <property type="term" value="F:ATP binding"/>
    <property type="evidence" value="ECO:0007669"/>
    <property type="project" value="UniProtKB-UniRule"/>
</dbReference>
<evidence type="ECO:0000256" key="6">
    <source>
        <dbReference type="ARBA" id="ARBA00022840"/>
    </source>
</evidence>
<dbReference type="PROSITE" id="PS50011">
    <property type="entry name" value="PROTEIN_KINASE_DOM"/>
    <property type="match status" value="1"/>
</dbReference>
<feature type="domain" description="Protein kinase" evidence="9">
    <location>
        <begin position="12"/>
        <end position="259"/>
    </location>
</feature>
<dbReference type="AlphaFoldDB" id="A0A4R6V0S8"/>
<feature type="transmembrane region" description="Helical" evidence="8">
    <location>
        <begin position="629"/>
        <end position="650"/>
    </location>
</feature>
<evidence type="ECO:0000313" key="10">
    <source>
        <dbReference type="EMBL" id="TDQ49604.1"/>
    </source>
</evidence>
<dbReference type="GO" id="GO:0004674">
    <property type="term" value="F:protein serine/threonine kinase activity"/>
    <property type="evidence" value="ECO:0007669"/>
    <property type="project" value="UniProtKB-KW"/>
</dbReference>
<keyword evidence="8" id="KW-0472">Membrane</keyword>
<evidence type="ECO:0000256" key="5">
    <source>
        <dbReference type="ARBA" id="ARBA00022777"/>
    </source>
</evidence>
<evidence type="ECO:0000256" key="7">
    <source>
        <dbReference type="PROSITE-ProRule" id="PRU10141"/>
    </source>
</evidence>
<evidence type="ECO:0000256" key="1">
    <source>
        <dbReference type="ARBA" id="ARBA00010886"/>
    </source>
</evidence>
<keyword evidence="6 7" id="KW-0067">ATP-binding</keyword>
<evidence type="ECO:0000259" key="9">
    <source>
        <dbReference type="PROSITE" id="PS50011"/>
    </source>
</evidence>
<dbReference type="PANTHER" id="PTHR43671:SF13">
    <property type="entry name" value="SERINE_THREONINE-PROTEIN KINASE NEK2"/>
    <property type="match status" value="1"/>
</dbReference>
<comment type="similarity">
    <text evidence="1">Belongs to the protein kinase superfamily. NEK Ser/Thr protein kinase family. NIMA subfamily.</text>
</comment>
<dbReference type="Pfam" id="PF00069">
    <property type="entry name" value="Pkinase"/>
    <property type="match status" value="1"/>
</dbReference>
<dbReference type="CDD" id="cd14014">
    <property type="entry name" value="STKc_PknB_like"/>
    <property type="match status" value="1"/>
</dbReference>
<keyword evidence="3" id="KW-0808">Transferase</keyword>
<accession>A0A4R6V0S8</accession>
<organism evidence="10 11">
    <name type="scientific">Actinorugispora endophytica</name>
    <dbReference type="NCBI Taxonomy" id="1605990"/>
    <lineage>
        <taxon>Bacteria</taxon>
        <taxon>Bacillati</taxon>
        <taxon>Actinomycetota</taxon>
        <taxon>Actinomycetes</taxon>
        <taxon>Streptosporangiales</taxon>
        <taxon>Nocardiopsidaceae</taxon>
        <taxon>Actinorugispora</taxon>
    </lineage>
</organism>
<dbReference type="Gene3D" id="1.10.510.10">
    <property type="entry name" value="Transferase(Phosphotransferase) domain 1"/>
    <property type="match status" value="1"/>
</dbReference>
<keyword evidence="10" id="KW-0723">Serine/threonine-protein kinase</keyword>
<comment type="caution">
    <text evidence="10">The sequence shown here is derived from an EMBL/GenBank/DDBJ whole genome shotgun (WGS) entry which is preliminary data.</text>
</comment>
<evidence type="ECO:0000256" key="8">
    <source>
        <dbReference type="SAM" id="Phobius"/>
    </source>
</evidence>
<dbReference type="InterPro" id="IPR017441">
    <property type="entry name" value="Protein_kinase_ATP_BS"/>
</dbReference>
<dbReference type="InterPro" id="IPR050660">
    <property type="entry name" value="NEK_Ser/Thr_kinase"/>
</dbReference>
<dbReference type="EC" id="2.7.11.1" evidence="2"/>